<dbReference type="GO" id="GO:0016020">
    <property type="term" value="C:membrane"/>
    <property type="evidence" value="ECO:0007669"/>
    <property type="project" value="UniProtKB-SubCell"/>
</dbReference>
<feature type="transmembrane region" description="Helical" evidence="6">
    <location>
        <begin position="167"/>
        <end position="185"/>
    </location>
</feature>
<keyword evidence="3 6" id="KW-1133">Transmembrane helix</keyword>
<comment type="subcellular location">
    <subcellularLocation>
        <location evidence="1">Membrane</location>
        <topology evidence="1">Multi-pass membrane protein</topology>
    </subcellularLocation>
</comment>
<evidence type="ECO:0000313" key="9">
    <source>
        <dbReference type="Proteomes" id="UP000192330"/>
    </source>
</evidence>
<organism evidence="8 9">
    <name type="scientific">Primorskyibacter flagellatus</name>
    <dbReference type="NCBI Taxonomy" id="1387277"/>
    <lineage>
        <taxon>Bacteria</taxon>
        <taxon>Pseudomonadati</taxon>
        <taxon>Pseudomonadota</taxon>
        <taxon>Alphaproteobacteria</taxon>
        <taxon>Rhodobacterales</taxon>
        <taxon>Roseobacteraceae</taxon>
        <taxon>Primorskyibacter</taxon>
    </lineage>
</organism>
<feature type="region of interest" description="Disordered" evidence="5">
    <location>
        <begin position="457"/>
        <end position="521"/>
    </location>
</feature>
<feature type="compositionally biased region" description="Low complexity" evidence="5">
    <location>
        <begin position="483"/>
        <end position="497"/>
    </location>
</feature>
<evidence type="ECO:0000313" key="8">
    <source>
        <dbReference type="EMBL" id="SMD11392.1"/>
    </source>
</evidence>
<feature type="transmembrane region" description="Helical" evidence="6">
    <location>
        <begin position="100"/>
        <end position="118"/>
    </location>
</feature>
<keyword evidence="2 6" id="KW-0812">Transmembrane</keyword>
<dbReference type="GO" id="GO:0016874">
    <property type="term" value="F:ligase activity"/>
    <property type="evidence" value="ECO:0007669"/>
    <property type="project" value="UniProtKB-KW"/>
</dbReference>
<proteinExistence type="predicted"/>
<dbReference type="Pfam" id="PF04932">
    <property type="entry name" value="Wzy_C"/>
    <property type="match status" value="1"/>
</dbReference>
<feature type="transmembrane region" description="Helical" evidence="6">
    <location>
        <begin position="257"/>
        <end position="283"/>
    </location>
</feature>
<feature type="transmembrane region" description="Helical" evidence="6">
    <location>
        <begin position="289"/>
        <end position="307"/>
    </location>
</feature>
<feature type="transmembrane region" description="Helical" evidence="6">
    <location>
        <begin position="224"/>
        <end position="245"/>
    </location>
</feature>
<evidence type="ECO:0000256" key="6">
    <source>
        <dbReference type="SAM" id="Phobius"/>
    </source>
</evidence>
<evidence type="ECO:0000256" key="1">
    <source>
        <dbReference type="ARBA" id="ARBA00004141"/>
    </source>
</evidence>
<dbReference type="RefSeq" id="WP_084355073.1">
    <property type="nucleotide sequence ID" value="NZ_FWYD01000035.1"/>
</dbReference>
<dbReference type="EMBL" id="FWYD01000035">
    <property type="protein sequence ID" value="SMD11392.1"/>
    <property type="molecule type" value="Genomic_DNA"/>
</dbReference>
<evidence type="ECO:0000259" key="7">
    <source>
        <dbReference type="Pfam" id="PF04932"/>
    </source>
</evidence>
<evidence type="ECO:0000256" key="3">
    <source>
        <dbReference type="ARBA" id="ARBA00022989"/>
    </source>
</evidence>
<protein>
    <submittedName>
        <fullName evidence="8">O-Antigen ligase</fullName>
    </submittedName>
</protein>
<dbReference type="STRING" id="1387277.SAMN06295998_1358"/>
<keyword evidence="8" id="KW-0436">Ligase</keyword>
<evidence type="ECO:0000256" key="5">
    <source>
        <dbReference type="SAM" id="MobiDB-lite"/>
    </source>
</evidence>
<feature type="transmembrane region" description="Helical" evidence="6">
    <location>
        <begin position="138"/>
        <end position="155"/>
    </location>
</feature>
<accession>A0A1W2EPC2</accession>
<sequence length="521" mass="57090">MIPPIAALLSWPAIVYVFSRTRTVAAAITFSILGGYLFLPEQSSIDLPALYELNKISIPAYTALILCVFAVSGTGQPGAIHQAQMGANAWRAGWFPQATLPRALLMMLVVGAVMTVVTNRDTIIGVDEVLPGLRLYDAGSSILVAFVTIIPLLLGRKFLAHPEGQRLVLHGFCIAGTIYGLLALFEVRMSPQLSNWTYGVSSSLWLQHVRGDGYRPLVFLSHGLRVSIFLAAALITTVGLARLYVGKPRIGFMAVSTFLFLALVLSKSLGALMIALVLCPIMLFMPRRLLFFAMAGIVSVALLYPVLRGTAIIPLDGLVNFANSISEERAHSLSYRFYFEGQLLERAQERPFFGWGGWGRNLYLGSEVAVPDGAWIIILGQNGWTGFIGRFGLMFFPVVILLWRWRRDGIGMESAVIAAALTAAAVDLIPNSGLTPDKWLLAGSLWGRLEMGRITESANEEVPDPPPVRFQYRRRGPAPSLDTETPSVTTSASAAPSNRYTRQIRRIDTPPSQARTRKQDR</sequence>
<dbReference type="InterPro" id="IPR007016">
    <property type="entry name" value="O-antigen_ligase-rel_domated"/>
</dbReference>
<name>A0A1W2EPC2_9RHOB</name>
<evidence type="ECO:0000256" key="4">
    <source>
        <dbReference type="ARBA" id="ARBA00023136"/>
    </source>
</evidence>
<dbReference type="OrthoDB" id="7595044at2"/>
<feature type="transmembrane region" description="Helical" evidence="6">
    <location>
        <begin position="58"/>
        <end position="79"/>
    </location>
</feature>
<feature type="transmembrane region" description="Helical" evidence="6">
    <location>
        <begin position="387"/>
        <end position="405"/>
    </location>
</feature>
<feature type="transmembrane region" description="Helical" evidence="6">
    <location>
        <begin position="21"/>
        <end position="38"/>
    </location>
</feature>
<feature type="domain" description="O-antigen ligase-related" evidence="7">
    <location>
        <begin position="257"/>
        <end position="388"/>
    </location>
</feature>
<evidence type="ECO:0000256" key="2">
    <source>
        <dbReference type="ARBA" id="ARBA00022692"/>
    </source>
</evidence>
<gene>
    <name evidence="8" type="ORF">SAMN06295998_1358</name>
</gene>
<dbReference type="Proteomes" id="UP000192330">
    <property type="component" value="Unassembled WGS sequence"/>
</dbReference>
<keyword evidence="9" id="KW-1185">Reference proteome</keyword>
<dbReference type="AlphaFoldDB" id="A0A1W2EPC2"/>
<keyword evidence="4 6" id="KW-0472">Membrane</keyword>
<reference evidence="8 9" key="1">
    <citation type="submission" date="2017-04" db="EMBL/GenBank/DDBJ databases">
        <authorList>
            <person name="Afonso C.L."/>
            <person name="Miller P.J."/>
            <person name="Scott M.A."/>
            <person name="Spackman E."/>
            <person name="Goraichik I."/>
            <person name="Dimitrov K.M."/>
            <person name="Suarez D.L."/>
            <person name="Swayne D.E."/>
        </authorList>
    </citation>
    <scope>NUCLEOTIDE SEQUENCE [LARGE SCALE GENOMIC DNA]</scope>
    <source>
        <strain evidence="8 9">CGMCC 1.12644</strain>
    </source>
</reference>